<dbReference type="EMBL" id="LKTP01000001">
    <property type="protein sequence ID" value="KRG30582.1"/>
    <property type="molecule type" value="Genomic_DNA"/>
</dbReference>
<dbReference type="AlphaFoldDB" id="A0A0Q9ZC09"/>
<dbReference type="STRING" id="270918.APR42_01570"/>
<dbReference type="Pfam" id="PF08843">
    <property type="entry name" value="AbiEii"/>
    <property type="match status" value="1"/>
</dbReference>
<accession>A0A0Q9ZC09</accession>
<dbReference type="OrthoDB" id="114489at2"/>
<evidence type="ECO:0000313" key="1">
    <source>
        <dbReference type="EMBL" id="KRG30582.1"/>
    </source>
</evidence>
<organism evidence="1 2">
    <name type="scientific">Salegentibacter mishustinae</name>
    <dbReference type="NCBI Taxonomy" id="270918"/>
    <lineage>
        <taxon>Bacteria</taxon>
        <taxon>Pseudomonadati</taxon>
        <taxon>Bacteroidota</taxon>
        <taxon>Flavobacteriia</taxon>
        <taxon>Flavobacteriales</taxon>
        <taxon>Flavobacteriaceae</taxon>
        <taxon>Salegentibacter</taxon>
    </lineage>
</organism>
<gene>
    <name evidence="1" type="ORF">APR42_01570</name>
</gene>
<dbReference type="RefSeq" id="WP_057480405.1">
    <property type="nucleotide sequence ID" value="NZ_BMWR01000002.1"/>
</dbReference>
<evidence type="ECO:0008006" key="3">
    <source>
        <dbReference type="Google" id="ProtNLM"/>
    </source>
</evidence>
<reference evidence="1" key="1">
    <citation type="submission" date="2015-10" db="EMBL/GenBank/DDBJ databases">
        <title>Draft genome sequence of Salegentibacter mishustinae KCTC 12263.</title>
        <authorList>
            <person name="Lin W."/>
            <person name="Zheng Q."/>
        </authorList>
    </citation>
    <scope>NUCLEOTIDE SEQUENCE [LARGE SCALE GENOMIC DNA]</scope>
    <source>
        <strain evidence="1">KCTC 12263</strain>
    </source>
</reference>
<protein>
    <recommendedName>
        <fullName evidence="3">Nucleotidyltransferase</fullName>
    </recommendedName>
</protein>
<sequence length="231" mass="26160">MLKNTIINRKATSKVAVALGELNKDVVYVGGAMVSLYIDDTAAEDVRPTKDIDITLEIANVGELEKLRVALENKGFVQSAEDDVICRFRLKEIKVDVMSTTEVGWAPANPWFESGFENSITIEVEKVPIRILTLPYFLATKFAAFEGRGGNDPRMSHDFEDIVYLLNYTSNFKKQISASDPEVQEYLKEQFAAIQEKANMQEAIIANLYHEDQQIRFDRIMEEIKELTNGI</sequence>
<proteinExistence type="predicted"/>
<name>A0A0Q9ZC09_9FLAO</name>
<dbReference type="InterPro" id="IPR014942">
    <property type="entry name" value="AbiEii"/>
</dbReference>
<dbReference type="Proteomes" id="UP000051643">
    <property type="component" value="Unassembled WGS sequence"/>
</dbReference>
<evidence type="ECO:0000313" key="2">
    <source>
        <dbReference type="Proteomes" id="UP000051643"/>
    </source>
</evidence>
<dbReference type="Gene3D" id="3.30.460.40">
    <property type="match status" value="1"/>
</dbReference>
<keyword evidence="2" id="KW-1185">Reference proteome</keyword>
<comment type="caution">
    <text evidence="1">The sequence shown here is derived from an EMBL/GenBank/DDBJ whole genome shotgun (WGS) entry which is preliminary data.</text>
</comment>